<proteinExistence type="predicted"/>
<dbReference type="Proteomes" id="UP001057402">
    <property type="component" value="Chromosome 3"/>
</dbReference>
<protein>
    <submittedName>
        <fullName evidence="1">Uncharacterized protein</fullName>
    </submittedName>
</protein>
<evidence type="ECO:0000313" key="1">
    <source>
        <dbReference type="EMBL" id="KAI4381441.1"/>
    </source>
</evidence>
<comment type="caution">
    <text evidence="1">The sequence shown here is derived from an EMBL/GenBank/DDBJ whole genome shotgun (WGS) entry which is preliminary data.</text>
</comment>
<reference evidence="2" key="1">
    <citation type="journal article" date="2023" name="Front. Plant Sci.">
        <title>Chromosomal-level genome assembly of Melastoma candidum provides insights into trichome evolution.</title>
        <authorList>
            <person name="Zhong Y."/>
            <person name="Wu W."/>
            <person name="Sun C."/>
            <person name="Zou P."/>
            <person name="Liu Y."/>
            <person name="Dai S."/>
            <person name="Zhou R."/>
        </authorList>
    </citation>
    <scope>NUCLEOTIDE SEQUENCE [LARGE SCALE GENOMIC DNA]</scope>
</reference>
<dbReference type="EMBL" id="CM042882">
    <property type="protein sequence ID" value="KAI4381441.1"/>
    <property type="molecule type" value="Genomic_DNA"/>
</dbReference>
<name>A0ACB9RUD1_9MYRT</name>
<accession>A0ACB9RUD1</accession>
<evidence type="ECO:0000313" key="2">
    <source>
        <dbReference type="Proteomes" id="UP001057402"/>
    </source>
</evidence>
<sequence>MIPHKSAVGGKTARACDNCIKKRARWYCAADDAFLCQSCDGSVHSANPLAQRHERVRLKTSAVSNKHVHQMILDMRSTKRPRESSSSTSLGSWHKGFTKKPRTPRSGKNGRDRKATGRHTGNPFPLVPEVGGDETSNEEIDRDEFLLYRVPAYDPSFSAELCNSKERDPILGNFALEVEAMNSIDGEKRLGIEHLDNLQGFLPSDADLAEFAADVESLLGRALDNESFGIEALGLMDCKDGADDAKECSFSSSGQPGVKLEEEEAGIVDEVGEGEIDISSDTFKLSFDCDSPTACFDDEDKGATELEEVGDIKVDNDGGNNNDANTKKKMILRLNYDDVITAWAGQGCPWSSGDRPEFNPNDFWHDWMGLRGQETQHGHFGEGNPYVNVGLGDAGREAKVSRYREKRRTRLFSKKIRYEVRKLNAEKRPRMKGRFVKRASFALPPFPLLTK</sequence>
<organism evidence="1 2">
    <name type="scientific">Melastoma candidum</name>
    <dbReference type="NCBI Taxonomy" id="119954"/>
    <lineage>
        <taxon>Eukaryota</taxon>
        <taxon>Viridiplantae</taxon>
        <taxon>Streptophyta</taxon>
        <taxon>Embryophyta</taxon>
        <taxon>Tracheophyta</taxon>
        <taxon>Spermatophyta</taxon>
        <taxon>Magnoliopsida</taxon>
        <taxon>eudicotyledons</taxon>
        <taxon>Gunneridae</taxon>
        <taxon>Pentapetalae</taxon>
        <taxon>rosids</taxon>
        <taxon>malvids</taxon>
        <taxon>Myrtales</taxon>
        <taxon>Melastomataceae</taxon>
        <taxon>Melastomatoideae</taxon>
        <taxon>Melastomateae</taxon>
        <taxon>Melastoma</taxon>
    </lineage>
</organism>
<keyword evidence="2" id="KW-1185">Reference proteome</keyword>
<gene>
    <name evidence="1" type="ORF">MLD38_007511</name>
</gene>